<dbReference type="PIRSF" id="PIRSF034888">
    <property type="entry name" value="P-loop_UCP034888"/>
    <property type="match status" value="1"/>
</dbReference>
<dbReference type="PANTHER" id="PTHR43581">
    <property type="entry name" value="ATP/GTP PHOSPHATASE"/>
    <property type="match status" value="1"/>
</dbReference>
<evidence type="ECO:0008006" key="5">
    <source>
        <dbReference type="Google" id="ProtNLM"/>
    </source>
</evidence>
<dbReference type="GO" id="GO:0016887">
    <property type="term" value="F:ATP hydrolysis activity"/>
    <property type="evidence" value="ECO:0007669"/>
    <property type="project" value="InterPro"/>
</dbReference>
<organism evidence="3 4">
    <name type="scientific">Prevotella intermedia</name>
    <dbReference type="NCBI Taxonomy" id="28131"/>
    <lineage>
        <taxon>Bacteria</taxon>
        <taxon>Pseudomonadati</taxon>
        <taxon>Bacteroidota</taxon>
        <taxon>Bacteroidia</taxon>
        <taxon>Bacteroidales</taxon>
        <taxon>Prevotellaceae</taxon>
        <taxon>Prevotella</taxon>
    </lineage>
</organism>
<feature type="domain" description="DUF3696" evidence="1">
    <location>
        <begin position="321"/>
        <end position="372"/>
    </location>
</feature>
<dbReference type="AlphaFoldDB" id="A0A2M8TQR6"/>
<dbReference type="GO" id="GO:0005524">
    <property type="term" value="F:ATP binding"/>
    <property type="evidence" value="ECO:0007669"/>
    <property type="project" value="InterPro"/>
</dbReference>
<dbReference type="InterPro" id="IPR051396">
    <property type="entry name" value="Bact_Antivir_Def_Nuclease"/>
</dbReference>
<dbReference type="RefSeq" id="WP_100371337.1">
    <property type="nucleotide sequence ID" value="NZ_PENG01000002.1"/>
</dbReference>
<protein>
    <recommendedName>
        <fullName evidence="5">DUF3696 domain-containing protein</fullName>
    </recommendedName>
</protein>
<dbReference type="InterPro" id="IPR003959">
    <property type="entry name" value="ATPase_AAA_core"/>
</dbReference>
<dbReference type="PANTHER" id="PTHR43581:SF2">
    <property type="entry name" value="EXCINUCLEASE ATPASE SUBUNIT"/>
    <property type="match status" value="1"/>
</dbReference>
<feature type="domain" description="ATPase AAA-type core" evidence="2">
    <location>
        <begin position="24"/>
        <end position="308"/>
    </location>
</feature>
<dbReference type="Proteomes" id="UP000229884">
    <property type="component" value="Unassembled WGS sequence"/>
</dbReference>
<gene>
    <name evidence="3" type="ORF">CTM58_11095</name>
</gene>
<dbReference type="Pfam" id="PF13304">
    <property type="entry name" value="AAA_21"/>
    <property type="match status" value="1"/>
</dbReference>
<accession>A0A2M8TQR6</accession>
<name>A0A2M8TQR6_PREIN</name>
<comment type="caution">
    <text evidence="3">The sequence shown here is derived from an EMBL/GenBank/DDBJ whole genome shotgun (WGS) entry which is preliminary data.</text>
</comment>
<evidence type="ECO:0000259" key="1">
    <source>
        <dbReference type="Pfam" id="PF12476"/>
    </source>
</evidence>
<evidence type="ECO:0000313" key="3">
    <source>
        <dbReference type="EMBL" id="PJI26277.1"/>
    </source>
</evidence>
<dbReference type="InterPro" id="IPR014592">
    <property type="entry name" value="P-loop_UCP034888"/>
</dbReference>
<dbReference type="Pfam" id="PF12476">
    <property type="entry name" value="DUF3696"/>
    <property type="match status" value="1"/>
</dbReference>
<dbReference type="EMBL" id="PENG01000002">
    <property type="protein sequence ID" value="PJI26277.1"/>
    <property type="molecule type" value="Genomic_DNA"/>
</dbReference>
<dbReference type="Gene3D" id="3.40.50.300">
    <property type="entry name" value="P-loop containing nucleotide triphosphate hydrolases"/>
    <property type="match status" value="1"/>
</dbReference>
<dbReference type="InterPro" id="IPR022532">
    <property type="entry name" value="DUF3696"/>
</dbReference>
<reference evidence="3 4" key="1">
    <citation type="submission" date="2017-11" db="EMBL/GenBank/DDBJ databases">
        <title>Genome sequencing of Prevotella intermedia KCOM 2832.</title>
        <authorList>
            <person name="Kook J.-K."/>
            <person name="Park S.-N."/>
            <person name="Lim Y.K."/>
        </authorList>
    </citation>
    <scope>NUCLEOTIDE SEQUENCE [LARGE SCALE GENOMIC DNA]</scope>
    <source>
        <strain evidence="3 4">KCOM 2832</strain>
    </source>
</reference>
<proteinExistence type="predicted"/>
<sequence>MISNISLYQFKNFADEAKVTLAQMNIIYGCNGKGKSTLLQSILLLSQTMRSDGKILNLRLNGEFINLERFDDVINRFAANDDKQFKIEITSDGDNICTAYEADEKPQLAKLVDLKINGKNYLSQLGEENSSIQQNHDSAFLPTSDVMGLSNLKNLFYISADRKGPCNSVKRNDNITNNTTGVHGENLIQLLYSRLDIQEKLTQEMSKIFKGASIKLPSKVDDDELKLFIDSSDNSDGFKPSNVGFGYSYVLPIIVQVLLAPQKSIIVIENPEAHLHPAAQSRLMTFLIEQMQQKSLQIFLETHSDHTINGVRLAVKQEILQPQDVNILFISRDEYDDRGIPLIEKIKVDKNGALSQYPDDFMDEWAKQASELL</sequence>
<dbReference type="SUPFAM" id="SSF52540">
    <property type="entry name" value="P-loop containing nucleoside triphosphate hydrolases"/>
    <property type="match status" value="1"/>
</dbReference>
<evidence type="ECO:0000313" key="4">
    <source>
        <dbReference type="Proteomes" id="UP000229884"/>
    </source>
</evidence>
<dbReference type="InterPro" id="IPR027417">
    <property type="entry name" value="P-loop_NTPase"/>
</dbReference>
<evidence type="ECO:0000259" key="2">
    <source>
        <dbReference type="Pfam" id="PF13304"/>
    </source>
</evidence>